<evidence type="ECO:0000256" key="6">
    <source>
        <dbReference type="HAMAP-Rule" id="MF_00867"/>
    </source>
</evidence>
<evidence type="ECO:0000313" key="9">
    <source>
        <dbReference type="Proteomes" id="UP001197974"/>
    </source>
</evidence>
<dbReference type="InterPro" id="IPR038008">
    <property type="entry name" value="Jag_KH"/>
</dbReference>
<accession>A0ABY9JR57</accession>
<dbReference type="InterPro" id="IPR039247">
    <property type="entry name" value="KhpB"/>
</dbReference>
<keyword evidence="9" id="KW-1185">Reference proteome</keyword>
<evidence type="ECO:0000256" key="5">
    <source>
        <dbReference type="ARBA" id="ARBA00023316"/>
    </source>
</evidence>
<dbReference type="CDD" id="cd02644">
    <property type="entry name" value="R3H_jag"/>
    <property type="match status" value="1"/>
</dbReference>
<dbReference type="InterPro" id="IPR001374">
    <property type="entry name" value="R3H_dom"/>
</dbReference>
<keyword evidence="3 6" id="KW-0133">Cell shape</keyword>
<keyword evidence="1 6" id="KW-0963">Cytoplasm</keyword>
<dbReference type="InterPro" id="IPR032782">
    <property type="entry name" value="KhpB_N"/>
</dbReference>
<dbReference type="SMART" id="SM00393">
    <property type="entry name" value="R3H"/>
    <property type="match status" value="1"/>
</dbReference>
<dbReference type="PANTHER" id="PTHR35800">
    <property type="entry name" value="PROTEIN JAG"/>
    <property type="match status" value="1"/>
</dbReference>
<dbReference type="Gene3D" id="3.30.300.20">
    <property type="match status" value="1"/>
</dbReference>
<dbReference type="SMART" id="SM01245">
    <property type="entry name" value="Jag_N"/>
    <property type="match status" value="1"/>
</dbReference>
<evidence type="ECO:0000259" key="7">
    <source>
        <dbReference type="PROSITE" id="PS51061"/>
    </source>
</evidence>
<dbReference type="Pfam" id="PF01424">
    <property type="entry name" value="R3H"/>
    <property type="match status" value="1"/>
</dbReference>
<name>A0ABY9JR57_9BACI</name>
<keyword evidence="4 6" id="KW-0143">Chaperone</keyword>
<dbReference type="Gene3D" id="3.30.30.80">
    <property type="entry name" value="probable RNA-binding protein from clostridium symbiosum atcc 14940"/>
    <property type="match status" value="1"/>
</dbReference>
<dbReference type="PROSITE" id="PS51061">
    <property type="entry name" value="R3H"/>
    <property type="match status" value="1"/>
</dbReference>
<dbReference type="InterPro" id="IPR036867">
    <property type="entry name" value="R3H_dom_sf"/>
</dbReference>
<dbReference type="Pfam" id="PF14804">
    <property type="entry name" value="Jag_N"/>
    <property type="match status" value="1"/>
</dbReference>
<organism evidence="8 9">
    <name type="scientific">Bacillus carboniphilus</name>
    <dbReference type="NCBI Taxonomy" id="86663"/>
    <lineage>
        <taxon>Bacteria</taxon>
        <taxon>Bacillati</taxon>
        <taxon>Bacillota</taxon>
        <taxon>Bacilli</taxon>
        <taxon>Bacillales</taxon>
        <taxon>Bacillaceae</taxon>
        <taxon>Bacillus</taxon>
    </lineage>
</organism>
<gene>
    <name evidence="8" type="primary">jag</name>
    <name evidence="6" type="synonym">eloR</name>
    <name evidence="6" type="synonym">khpB</name>
    <name evidence="8" type="ORF">LC087_13715</name>
</gene>
<comment type="function">
    <text evidence="6">A probable RNA chaperone. Forms a complex with KhpA which binds to cellular RNA and controls its expression. Plays a role in peptidoglycan (PG) homeostasis and cell length regulation.</text>
</comment>
<protein>
    <recommendedName>
        <fullName evidence="6">RNA-binding protein KhpB</fullName>
    </recommendedName>
    <alternativeName>
        <fullName evidence="6">RNA-binding protein EloR</fullName>
    </alternativeName>
</protein>
<dbReference type="InterPro" id="IPR038247">
    <property type="entry name" value="Jag_N_dom_sf"/>
</dbReference>
<evidence type="ECO:0000256" key="4">
    <source>
        <dbReference type="ARBA" id="ARBA00023186"/>
    </source>
</evidence>
<feature type="domain" description="R3H" evidence="7">
    <location>
        <begin position="172"/>
        <end position="238"/>
    </location>
</feature>
<dbReference type="NCBIfam" id="NF041568">
    <property type="entry name" value="Jag_EloR"/>
    <property type="match status" value="1"/>
</dbReference>
<feature type="region of interest" description="Jag_N domain" evidence="6">
    <location>
        <begin position="5"/>
        <end position="55"/>
    </location>
</feature>
<dbReference type="HAMAP" id="MF_00867">
    <property type="entry name" value="KhpB"/>
    <property type="match status" value="1"/>
</dbReference>
<evidence type="ECO:0000256" key="1">
    <source>
        <dbReference type="ARBA" id="ARBA00022490"/>
    </source>
</evidence>
<comment type="similarity">
    <text evidence="6">Belongs to the KhpB RNA-binding protein family.</text>
</comment>
<dbReference type="PANTHER" id="PTHR35800:SF1">
    <property type="entry name" value="RNA-BINDING PROTEIN KHPB"/>
    <property type="match status" value="1"/>
</dbReference>
<dbReference type="InterPro" id="IPR015946">
    <property type="entry name" value="KH_dom-like_a/b"/>
</dbReference>
<dbReference type="InterPro" id="IPR034079">
    <property type="entry name" value="R3H_KhpB"/>
</dbReference>
<dbReference type="EMBL" id="CP129013">
    <property type="protein sequence ID" value="WLR41886.1"/>
    <property type="molecule type" value="Genomic_DNA"/>
</dbReference>
<sequence>MKEVTATGQTVEKAIQSALKELNLAREDVDVRIIDEGKKGFLGVFGQKPAIVNVKCKKVDIDEEYNPLKETISELFSESTNTKMVVEEIDPIEKAYQFLTKVIEKMNINAEVRTIKEGKTVTFFIEGEEQLALVIGKRGQTLNSLQYLTQLVANRYATQYLNIVVDAENYRQRRKETLHQLAKRMADKSFKTSKDVAMEPMPSYERKVIHAALVHDHRVKTASVGADPHRYIVISPSKK</sequence>
<dbReference type="Pfam" id="PF13083">
    <property type="entry name" value="KH_KhpA-B"/>
    <property type="match status" value="1"/>
</dbReference>
<proteinExistence type="inferred from homology"/>
<comment type="subcellular location">
    <subcellularLocation>
        <location evidence="6">Cytoplasm</location>
    </subcellularLocation>
</comment>
<evidence type="ECO:0000313" key="8">
    <source>
        <dbReference type="EMBL" id="WLR41886.1"/>
    </source>
</evidence>
<evidence type="ECO:0000256" key="2">
    <source>
        <dbReference type="ARBA" id="ARBA00022884"/>
    </source>
</evidence>
<dbReference type="CDD" id="cd02414">
    <property type="entry name" value="KH-II_Jag"/>
    <property type="match status" value="1"/>
</dbReference>
<dbReference type="RefSeq" id="WP_226541330.1">
    <property type="nucleotide sequence ID" value="NZ_CP129013.1"/>
</dbReference>
<comment type="domain">
    <text evidence="6">Has an N-terminal Jag-N domain and 2 RNA-binding domains (KH and R3H).</text>
</comment>
<dbReference type="Proteomes" id="UP001197974">
    <property type="component" value="Chromosome"/>
</dbReference>
<reference evidence="8 9" key="1">
    <citation type="submission" date="2023-06" db="EMBL/GenBank/DDBJ databases">
        <title>Five Gram-positive bacteria isolated from mangrove sediments in Shenzhen, Guangdong, China.</title>
        <authorList>
            <person name="Yu S."/>
            <person name="Zheng W."/>
            <person name="Huang Y."/>
        </authorList>
    </citation>
    <scope>NUCLEOTIDE SEQUENCE [LARGE SCALE GENOMIC DNA]</scope>
    <source>
        <strain evidence="8 9">SaN35-3</strain>
    </source>
</reference>
<dbReference type="SUPFAM" id="SSF82708">
    <property type="entry name" value="R3H domain"/>
    <property type="match status" value="1"/>
</dbReference>
<keyword evidence="2 6" id="KW-0694">RNA-binding</keyword>
<dbReference type="Gene3D" id="3.30.1370.50">
    <property type="entry name" value="R3H-like domain"/>
    <property type="match status" value="1"/>
</dbReference>
<comment type="subunit">
    <text evidence="6">Forms a complex with KhpA.</text>
</comment>
<keyword evidence="5 6" id="KW-0961">Cell wall biogenesis/degradation</keyword>
<evidence type="ECO:0000256" key="3">
    <source>
        <dbReference type="ARBA" id="ARBA00022960"/>
    </source>
</evidence>